<evidence type="ECO:0000256" key="2">
    <source>
        <dbReference type="ARBA" id="ARBA00037999"/>
    </source>
</evidence>
<dbReference type="Gene3D" id="3.40.640.10">
    <property type="entry name" value="Type I PLP-dependent aspartate aminotransferase-like (Major domain)"/>
    <property type="match status" value="1"/>
</dbReference>
<comment type="similarity">
    <text evidence="2 3">Belongs to the DegT/DnrJ/EryC1 family.</text>
</comment>
<dbReference type="PIRSF" id="PIRSF000390">
    <property type="entry name" value="PLP_StrS"/>
    <property type="match status" value="1"/>
</dbReference>
<dbReference type="GO" id="GO:0000271">
    <property type="term" value="P:polysaccharide biosynthetic process"/>
    <property type="evidence" value="ECO:0007669"/>
    <property type="project" value="TreeGrafter"/>
</dbReference>
<evidence type="ECO:0000256" key="3">
    <source>
        <dbReference type="RuleBase" id="RU004508"/>
    </source>
</evidence>
<accession>A0A7W3D3D8</accession>
<proteinExistence type="inferred from homology"/>
<keyword evidence="4" id="KW-0032">Aminotransferase</keyword>
<keyword evidence="1 3" id="KW-0663">Pyridoxal phosphate</keyword>
<dbReference type="RefSeq" id="WP_153879450.1">
    <property type="nucleotide sequence ID" value="NZ_CP056244.1"/>
</dbReference>
<dbReference type="GO" id="GO:0030170">
    <property type="term" value="F:pyridoxal phosphate binding"/>
    <property type="evidence" value="ECO:0007669"/>
    <property type="project" value="TreeGrafter"/>
</dbReference>
<evidence type="ECO:0000313" key="4">
    <source>
        <dbReference type="EMBL" id="MBA8062288.1"/>
    </source>
</evidence>
<comment type="caution">
    <text evidence="4">The sequence shown here is derived from an EMBL/GenBank/DDBJ whole genome shotgun (WGS) entry which is preliminary data.</text>
</comment>
<keyword evidence="4" id="KW-0808">Transferase</keyword>
<dbReference type="AlphaFoldDB" id="A0A7W3D3D8"/>
<sequence length="370" mass="41961">MKSLQQNPITVTKPFMPPLEEFLPYLEDIWSSRQLTNNGSMHQRLEEHLAAYLNVPYISLFCNATIALIVAMQALRIKGEVITTPYSFVATTHSILWNQLTPVFVDIDPETLNINSRLIESAITKNTGLIMPVHVYGQSCKTEEIEEISSNYGIPTLYDAAHAFAIEDVGGSILRHGDLSVLSFHATKVFNTFEGGAIVSYDKKTKTRIDYLKNFGIADEVTIVAPGINGKMNEIQAAFGLLQLNYVDDAIAKRKKIDQLYRQNLVGIKGIRILNNTNYKSNYSYFPVFIESDYKISRDELYTRLKNNNILTRRYFYPLLSNLMMYQKMPGAQKENLPVANYASEHILCLPIYPDMTSEEINTIIEFIAA</sequence>
<dbReference type="PANTHER" id="PTHR30244">
    <property type="entry name" value="TRANSAMINASE"/>
    <property type="match status" value="1"/>
</dbReference>
<name>A0A7W3D3D8_CITFR</name>
<organism evidence="4 5">
    <name type="scientific">Citrobacter freundii</name>
    <dbReference type="NCBI Taxonomy" id="546"/>
    <lineage>
        <taxon>Bacteria</taxon>
        <taxon>Pseudomonadati</taxon>
        <taxon>Pseudomonadota</taxon>
        <taxon>Gammaproteobacteria</taxon>
        <taxon>Enterobacterales</taxon>
        <taxon>Enterobacteriaceae</taxon>
        <taxon>Citrobacter</taxon>
        <taxon>Citrobacter freundii complex</taxon>
    </lineage>
</organism>
<dbReference type="CDD" id="cd00616">
    <property type="entry name" value="AHBA_syn"/>
    <property type="match status" value="1"/>
</dbReference>
<gene>
    <name evidence="4" type="ORF">HV077_07735</name>
</gene>
<dbReference type="SUPFAM" id="SSF53383">
    <property type="entry name" value="PLP-dependent transferases"/>
    <property type="match status" value="1"/>
</dbReference>
<dbReference type="InterPro" id="IPR015421">
    <property type="entry name" value="PyrdxlP-dep_Trfase_major"/>
</dbReference>
<evidence type="ECO:0000256" key="1">
    <source>
        <dbReference type="ARBA" id="ARBA00022898"/>
    </source>
</evidence>
<dbReference type="PANTHER" id="PTHR30244:SF9">
    <property type="entry name" value="PROTEIN RV3402C"/>
    <property type="match status" value="1"/>
</dbReference>
<evidence type="ECO:0000313" key="5">
    <source>
        <dbReference type="Proteomes" id="UP000591803"/>
    </source>
</evidence>
<dbReference type="EMBL" id="JABXRI010000001">
    <property type="protein sequence ID" value="MBA8062288.1"/>
    <property type="molecule type" value="Genomic_DNA"/>
</dbReference>
<dbReference type="Pfam" id="PF01041">
    <property type="entry name" value="DegT_DnrJ_EryC1"/>
    <property type="match status" value="1"/>
</dbReference>
<dbReference type="InterPro" id="IPR015424">
    <property type="entry name" value="PyrdxlP-dep_Trfase"/>
</dbReference>
<protein>
    <submittedName>
        <fullName evidence="4">DegT/DnrJ/EryC1/StrS family aminotransferase</fullName>
    </submittedName>
</protein>
<dbReference type="Proteomes" id="UP000591803">
    <property type="component" value="Unassembled WGS sequence"/>
</dbReference>
<reference evidence="4 5" key="1">
    <citation type="submission" date="2020-06" db="EMBL/GenBank/DDBJ databases">
        <title>REHAB project genomes.</title>
        <authorList>
            <person name="Shaw L.P."/>
        </authorList>
    </citation>
    <scope>NUCLEOTIDE SEQUENCE [LARGE SCALE GENOMIC DNA]</scope>
    <source>
        <strain evidence="4 5">RHBSTW-00116</strain>
    </source>
</reference>
<dbReference type="GO" id="GO:0008483">
    <property type="term" value="F:transaminase activity"/>
    <property type="evidence" value="ECO:0007669"/>
    <property type="project" value="UniProtKB-KW"/>
</dbReference>
<dbReference type="InterPro" id="IPR000653">
    <property type="entry name" value="DegT/StrS_aminotransferase"/>
</dbReference>